<keyword evidence="1" id="KW-0732">Signal</keyword>
<dbReference type="InterPro" id="IPR011250">
    <property type="entry name" value="OMP/PagP_B-barrel"/>
</dbReference>
<dbReference type="AlphaFoldDB" id="A0A1G9WGQ7"/>
<evidence type="ECO:0000313" key="3">
    <source>
        <dbReference type="Proteomes" id="UP000199107"/>
    </source>
</evidence>
<keyword evidence="3" id="KW-1185">Reference proteome</keyword>
<protein>
    <recommendedName>
        <fullName evidence="4">Outer membrane protein beta-barrel domain-containing protein</fullName>
    </recommendedName>
</protein>
<dbReference type="EMBL" id="FNGH01000021">
    <property type="protein sequence ID" value="SDM83660.1"/>
    <property type="molecule type" value="Genomic_DNA"/>
</dbReference>
<proteinExistence type="predicted"/>
<feature type="chain" id="PRO_5011713201" description="Outer membrane protein beta-barrel domain-containing protein" evidence="1">
    <location>
        <begin position="22"/>
        <end position="241"/>
    </location>
</feature>
<dbReference type="PROSITE" id="PS51257">
    <property type="entry name" value="PROKAR_LIPOPROTEIN"/>
    <property type="match status" value="1"/>
</dbReference>
<evidence type="ECO:0000313" key="2">
    <source>
        <dbReference type="EMBL" id="SDM83660.1"/>
    </source>
</evidence>
<accession>A0A1G9WGQ7</accession>
<organism evidence="2 3">
    <name type="scientific">Franzmannia pantelleriensis</name>
    <dbReference type="NCBI Taxonomy" id="48727"/>
    <lineage>
        <taxon>Bacteria</taxon>
        <taxon>Pseudomonadati</taxon>
        <taxon>Pseudomonadota</taxon>
        <taxon>Gammaproteobacteria</taxon>
        <taxon>Oceanospirillales</taxon>
        <taxon>Halomonadaceae</taxon>
        <taxon>Franzmannia</taxon>
    </lineage>
</organism>
<dbReference type="RefSeq" id="WP_089660623.1">
    <property type="nucleotide sequence ID" value="NZ_FNGH01000021.1"/>
</dbReference>
<evidence type="ECO:0000256" key="1">
    <source>
        <dbReference type="SAM" id="SignalP"/>
    </source>
</evidence>
<gene>
    <name evidence="2" type="ORF">SAMN05192555_12125</name>
</gene>
<name>A0A1G9WGQ7_9GAMM</name>
<evidence type="ECO:0008006" key="4">
    <source>
        <dbReference type="Google" id="ProtNLM"/>
    </source>
</evidence>
<dbReference type="Proteomes" id="UP000199107">
    <property type="component" value="Unassembled WGS sequence"/>
</dbReference>
<reference evidence="3" key="1">
    <citation type="submission" date="2016-10" db="EMBL/GenBank/DDBJ databases">
        <authorList>
            <person name="Varghese N."/>
            <person name="Submissions S."/>
        </authorList>
    </citation>
    <scope>NUCLEOTIDE SEQUENCE [LARGE SCALE GENOMIC DNA]</scope>
    <source>
        <strain evidence="3">AAP</strain>
    </source>
</reference>
<dbReference type="STRING" id="48727.SAMN05192555_12125"/>
<sequence length="241" mass="26090">MKAHLLASMLLIGVFSCSASADSWRGQVTPYVWMPSLAGDIRPTSGAPRLSTRQSFSDIFDDLDAAFFLHATARRDRLVLFGDISYASLSTRGTVLPGVSATGQARQTSLTAAAGYQIVQTPDHAVDLLAGARLWQARAVVEIPALGLDASESEQWIDPLLAARLRSDFTPDWSAMLYADIGGFGIGSDATWQLVGTLNYRLNESLYLSAGYRHLALNYDDNGALLDIEMSGPLLGATWRF</sequence>
<feature type="signal peptide" evidence="1">
    <location>
        <begin position="1"/>
        <end position="21"/>
    </location>
</feature>
<dbReference type="OrthoDB" id="6555107at2"/>
<dbReference type="SUPFAM" id="SSF56925">
    <property type="entry name" value="OMPA-like"/>
    <property type="match status" value="1"/>
</dbReference>